<comment type="subcellular location">
    <subcellularLocation>
        <location evidence="1">Membrane</location>
    </subcellularLocation>
</comment>
<reference evidence="8" key="2">
    <citation type="submission" date="2017-06" db="EMBL/GenBank/DDBJ databases">
        <title>WGS assembly of Brachypodium distachyon.</title>
        <authorList>
            <consortium name="The International Brachypodium Initiative"/>
            <person name="Lucas S."/>
            <person name="Harmon-Smith M."/>
            <person name="Lail K."/>
            <person name="Tice H."/>
            <person name="Grimwood J."/>
            <person name="Bruce D."/>
            <person name="Barry K."/>
            <person name="Shu S."/>
            <person name="Lindquist E."/>
            <person name="Wang M."/>
            <person name="Pitluck S."/>
            <person name="Vogel J.P."/>
            <person name="Garvin D.F."/>
            <person name="Mockler T.C."/>
            <person name="Schmutz J."/>
            <person name="Rokhsar D."/>
            <person name="Bevan M.W."/>
        </authorList>
    </citation>
    <scope>NUCLEOTIDE SEQUENCE</scope>
    <source>
        <strain evidence="8">Bd21</strain>
    </source>
</reference>
<dbReference type="InterPro" id="IPR005018">
    <property type="entry name" value="DOMON_domain"/>
</dbReference>
<dbReference type="GO" id="GO:0016020">
    <property type="term" value="C:membrane"/>
    <property type="evidence" value="ECO:0007669"/>
    <property type="project" value="UniProtKB-SubCell"/>
</dbReference>
<name>I1I8S2_BRADI</name>
<evidence type="ECO:0000256" key="5">
    <source>
        <dbReference type="SAM" id="MobiDB-lite"/>
    </source>
</evidence>
<dbReference type="Pfam" id="PF04526">
    <property type="entry name" value="DUF568"/>
    <property type="match status" value="1"/>
</dbReference>
<proteinExistence type="predicted"/>
<evidence type="ECO:0000256" key="2">
    <source>
        <dbReference type="ARBA" id="ARBA00022448"/>
    </source>
</evidence>
<evidence type="ECO:0000256" key="6">
    <source>
        <dbReference type="SAM" id="SignalP"/>
    </source>
</evidence>
<reference evidence="8 9" key="1">
    <citation type="journal article" date="2010" name="Nature">
        <title>Genome sequencing and analysis of the model grass Brachypodium distachyon.</title>
        <authorList>
            <consortium name="International Brachypodium Initiative"/>
        </authorList>
    </citation>
    <scope>NUCLEOTIDE SEQUENCE [LARGE SCALE GENOMIC DNA]</scope>
    <source>
        <strain evidence="8 9">Bd21</strain>
    </source>
</reference>
<protein>
    <recommendedName>
        <fullName evidence="7">DOMON domain-containing protein</fullName>
    </recommendedName>
</protein>
<reference evidence="9" key="3">
    <citation type="submission" date="2018-08" db="UniProtKB">
        <authorList>
            <consortium name="EnsemblPlants"/>
        </authorList>
    </citation>
    <scope>IDENTIFICATION</scope>
    <source>
        <strain evidence="9">cv. Bd21</strain>
    </source>
</reference>
<dbReference type="PROSITE" id="PS50836">
    <property type="entry name" value="DOMON"/>
    <property type="match status" value="1"/>
</dbReference>
<keyword evidence="4" id="KW-0472">Membrane</keyword>
<dbReference type="FunCoup" id="I1I8S2">
    <property type="interactions" value="1184"/>
</dbReference>
<evidence type="ECO:0000259" key="7">
    <source>
        <dbReference type="PROSITE" id="PS50836"/>
    </source>
</evidence>
<evidence type="ECO:0000313" key="10">
    <source>
        <dbReference type="Proteomes" id="UP000008810"/>
    </source>
</evidence>
<feature type="signal peptide" evidence="6">
    <location>
        <begin position="1"/>
        <end position="23"/>
    </location>
</feature>
<feature type="compositionally biased region" description="Low complexity" evidence="5">
    <location>
        <begin position="219"/>
        <end position="234"/>
    </location>
</feature>
<keyword evidence="2" id="KW-0813">Transport</keyword>
<dbReference type="EMBL" id="CM000882">
    <property type="protein sequence ID" value="KQJ99063.1"/>
    <property type="molecule type" value="Genomic_DNA"/>
</dbReference>
<feature type="region of interest" description="Disordered" evidence="5">
    <location>
        <begin position="198"/>
        <end position="234"/>
    </location>
</feature>
<dbReference type="STRING" id="15368.I1I8S2"/>
<evidence type="ECO:0000256" key="1">
    <source>
        <dbReference type="ARBA" id="ARBA00004370"/>
    </source>
</evidence>
<dbReference type="EnsemblPlants" id="KQJ99063">
    <property type="protein sequence ID" value="KQJ99063"/>
    <property type="gene ID" value="BRADI_3g40830v3"/>
</dbReference>
<evidence type="ECO:0000256" key="3">
    <source>
        <dbReference type="ARBA" id="ARBA00022729"/>
    </source>
</evidence>
<feature type="compositionally biased region" description="Gly residues" evidence="5">
    <location>
        <begin position="208"/>
        <end position="218"/>
    </location>
</feature>
<sequence>MPPHHLALLFLVLLLSSPTLSLAASACASEKFPAGRKYANCEDLPQLGAALHWTYDDATAALSLAFVAAPAKPGGWVAWGLNPIGSGMAGAQALVALRPSPSAPVAVRTYNITGYVPLGGDSTPLAFPATELAADEESGGKIIRVYGKLQLRKGMKEVSQVWQVGPSVSKGAPDKHDVAAGNLAAKATLVLAGGSGKAAAGPAPAPTSGGGPDAGEGAGTVTAPAAGTTTPSASASAAGMSSATFLVLASAAAFFLA</sequence>
<gene>
    <name evidence="9" type="primary">LOC100829918</name>
    <name evidence="8" type="ORF">BRADI_3g40830v3</name>
</gene>
<keyword evidence="3 6" id="KW-0732">Signal</keyword>
<organism evidence="8">
    <name type="scientific">Brachypodium distachyon</name>
    <name type="common">Purple false brome</name>
    <name type="synonym">Trachynia distachya</name>
    <dbReference type="NCBI Taxonomy" id="15368"/>
    <lineage>
        <taxon>Eukaryota</taxon>
        <taxon>Viridiplantae</taxon>
        <taxon>Streptophyta</taxon>
        <taxon>Embryophyta</taxon>
        <taxon>Tracheophyta</taxon>
        <taxon>Spermatophyta</taxon>
        <taxon>Magnoliopsida</taxon>
        <taxon>Liliopsida</taxon>
        <taxon>Poales</taxon>
        <taxon>Poaceae</taxon>
        <taxon>BOP clade</taxon>
        <taxon>Pooideae</taxon>
        <taxon>Stipodae</taxon>
        <taxon>Brachypodieae</taxon>
        <taxon>Brachypodium</taxon>
    </lineage>
</organism>
<dbReference type="RefSeq" id="XP_003572421.3">
    <property type="nucleotide sequence ID" value="XM_003572373.4"/>
</dbReference>
<dbReference type="CDD" id="cd09629">
    <property type="entry name" value="DOMON_CIL1_like"/>
    <property type="match status" value="1"/>
</dbReference>
<dbReference type="PANTHER" id="PTHR23130">
    <property type="entry name" value="CYTOCHROME B561 AND DOMON DOMAIN-CONTAINING PROTEIN"/>
    <property type="match status" value="1"/>
</dbReference>
<evidence type="ECO:0000256" key="4">
    <source>
        <dbReference type="ARBA" id="ARBA00023136"/>
    </source>
</evidence>
<evidence type="ECO:0000313" key="8">
    <source>
        <dbReference type="EMBL" id="KQJ99063.1"/>
    </source>
</evidence>
<dbReference type="KEGG" id="bdi:100829918"/>
<dbReference type="PANTHER" id="PTHR23130:SF89">
    <property type="entry name" value="OS08G0524400 PROTEIN"/>
    <property type="match status" value="1"/>
</dbReference>
<feature type="chain" id="PRO_5014095184" description="DOMON domain-containing protein" evidence="6">
    <location>
        <begin position="24"/>
        <end position="257"/>
    </location>
</feature>
<keyword evidence="10" id="KW-1185">Reference proteome</keyword>
<dbReference type="AlphaFoldDB" id="I1I8S2"/>
<dbReference type="InterPro" id="IPR045265">
    <property type="entry name" value="AIR12_DOMON"/>
</dbReference>
<feature type="domain" description="DOMON" evidence="7">
    <location>
        <begin position="47"/>
        <end position="165"/>
    </location>
</feature>
<dbReference type="OMA" id="EICKYEN"/>
<evidence type="ECO:0000313" key="9">
    <source>
        <dbReference type="EnsemblPlants" id="KQJ99063"/>
    </source>
</evidence>
<dbReference type="eggNOG" id="KOG4293">
    <property type="taxonomic scope" value="Eukaryota"/>
</dbReference>
<dbReference type="OrthoDB" id="2419613at2759"/>
<dbReference type="Gramene" id="KQJ99063">
    <property type="protein sequence ID" value="KQJ99063"/>
    <property type="gene ID" value="BRADI_3g40830v3"/>
</dbReference>
<dbReference type="GeneID" id="100829918"/>
<dbReference type="HOGENOM" id="CLU_036675_2_0_1"/>
<dbReference type="Proteomes" id="UP000008810">
    <property type="component" value="Chromosome 3"/>
</dbReference>
<accession>I1I8S2</accession>